<dbReference type="PANTHER" id="PTHR21531:SF0">
    <property type="entry name" value="PROTEIN LTV1 HOMOLOG"/>
    <property type="match status" value="1"/>
</dbReference>
<evidence type="ECO:0000256" key="2">
    <source>
        <dbReference type="SAM" id="MobiDB-lite"/>
    </source>
</evidence>
<feature type="region of interest" description="Disordered" evidence="2">
    <location>
        <begin position="383"/>
        <end position="423"/>
    </location>
</feature>
<organism evidence="3 4">
    <name type="scientific">Rhodotorula taiwanensis</name>
    <dbReference type="NCBI Taxonomy" id="741276"/>
    <lineage>
        <taxon>Eukaryota</taxon>
        <taxon>Fungi</taxon>
        <taxon>Dikarya</taxon>
        <taxon>Basidiomycota</taxon>
        <taxon>Pucciniomycotina</taxon>
        <taxon>Microbotryomycetes</taxon>
        <taxon>Sporidiobolales</taxon>
        <taxon>Sporidiobolaceae</taxon>
        <taxon>Rhodotorula</taxon>
    </lineage>
</organism>
<gene>
    <name evidence="3" type="ORF">BMF94_3316</name>
</gene>
<dbReference type="GO" id="GO:0005634">
    <property type="term" value="C:nucleus"/>
    <property type="evidence" value="ECO:0007669"/>
    <property type="project" value="TreeGrafter"/>
</dbReference>
<accession>A0A2S5BAI1</accession>
<dbReference type="GO" id="GO:0000056">
    <property type="term" value="P:ribosomal small subunit export from nucleus"/>
    <property type="evidence" value="ECO:0007669"/>
    <property type="project" value="TreeGrafter"/>
</dbReference>
<feature type="compositionally biased region" description="Basic and acidic residues" evidence="2">
    <location>
        <begin position="402"/>
        <end position="414"/>
    </location>
</feature>
<feature type="compositionally biased region" description="Basic and acidic residues" evidence="2">
    <location>
        <begin position="616"/>
        <end position="647"/>
    </location>
</feature>
<dbReference type="GO" id="GO:0042274">
    <property type="term" value="P:ribosomal small subunit biogenesis"/>
    <property type="evidence" value="ECO:0007669"/>
    <property type="project" value="InterPro"/>
</dbReference>
<evidence type="ECO:0000313" key="4">
    <source>
        <dbReference type="Proteomes" id="UP000237144"/>
    </source>
</evidence>
<reference evidence="3 4" key="1">
    <citation type="journal article" date="2018" name="Front. Microbiol.">
        <title>Prospects for Fungal Bioremediation of Acidic Radioactive Waste Sites: Characterization and Genome Sequence of Rhodotorula taiwanensis MD1149.</title>
        <authorList>
            <person name="Tkavc R."/>
            <person name="Matrosova V.Y."/>
            <person name="Grichenko O.E."/>
            <person name="Gostincar C."/>
            <person name="Volpe R.P."/>
            <person name="Klimenkova P."/>
            <person name="Gaidamakova E.K."/>
            <person name="Zhou C.E."/>
            <person name="Stewart B.J."/>
            <person name="Lyman M.G."/>
            <person name="Malfatti S.A."/>
            <person name="Rubinfeld B."/>
            <person name="Courtot M."/>
            <person name="Singh J."/>
            <person name="Dalgard C.L."/>
            <person name="Hamilton T."/>
            <person name="Frey K.G."/>
            <person name="Gunde-Cimerman N."/>
            <person name="Dugan L."/>
            <person name="Daly M.J."/>
        </authorList>
    </citation>
    <scope>NUCLEOTIDE SEQUENCE [LARGE SCALE GENOMIC DNA]</scope>
    <source>
        <strain evidence="3 4">MD1149</strain>
    </source>
</reference>
<feature type="compositionally biased region" description="Low complexity" evidence="2">
    <location>
        <begin position="347"/>
        <end position="360"/>
    </location>
</feature>
<proteinExistence type="inferred from homology"/>
<evidence type="ECO:0000313" key="3">
    <source>
        <dbReference type="EMBL" id="POY73776.1"/>
    </source>
</evidence>
<feature type="region of interest" description="Disordered" evidence="2">
    <location>
        <begin position="616"/>
        <end position="684"/>
    </location>
</feature>
<dbReference type="EMBL" id="PJQD01000035">
    <property type="protein sequence ID" value="POY73776.1"/>
    <property type="molecule type" value="Genomic_DNA"/>
</dbReference>
<evidence type="ECO:0000256" key="1">
    <source>
        <dbReference type="ARBA" id="ARBA00009078"/>
    </source>
</evidence>
<dbReference type="AlphaFoldDB" id="A0A2S5BAI1"/>
<dbReference type="PANTHER" id="PTHR21531">
    <property type="entry name" value="LOW-TEMPERATURE VIABILITY PROTEIN LTV1-RELATED"/>
    <property type="match status" value="1"/>
</dbReference>
<sequence length="684" mass="74970">MAPSLWRRPGTKTYTLVHRSQRDPLINDPTASDRVLKLVDNKSNRKNRGDGASTYAATEAGDLGVAVDDFTTEAEDAKLAQGDAAAYGIFYDDADDYDYLQHLRPVGGDANGNQKGAVGDAFFIEAPDSKNSKGKGKAKDRAGGFELSEAALARHETASTSSGAAAAQQPSFEMPDDVLPSHPLDEVSYAELLGSRVEPSGLRPDLDPSVREVLEALDDDAYAEGEEEDEDAFWDGVLSGGQVGAVEEQDWEDEEDDGEVPTLVNGSAAASRTADAAVAEGVERLNLNDKDGDGTWAAVQQFKATQSGPGNGSHVGSDEEEYDSEGGDTIADLRSTLAKTKRPMRKASGSAMGSAFSMSSSSMFRNDGLRTLDDRFDQIEKLYDDDSDDSWGGPGSEDDDEHEHGSDCDHDHGHAPVSAEPQGEQRAALEAILDDFLQKYEVIGGKYRHQLEGAASKDVAPLGSRDEKLSRLDRLRNELANLDLGAGEDEEAIARRKEKERIMSIVERQYEEEATRKRKGKDKIQDVTIIEDNYQDRWDCETVLSTYSNLSNHPRMLRLRDSRGPKPAQIKIDPKTGFPMVDGKSVLEPKTEDTIMEEEEEGEEEEEYVIRETIKRPRAETAEEKKARKAAVKAERASRREEKKGTKEAFNSETKRQKRVQGRRVADGGAADIKSGMEGVRRLA</sequence>
<dbReference type="OrthoDB" id="5852896at2759"/>
<dbReference type="InterPro" id="IPR007307">
    <property type="entry name" value="Ltv1"/>
</dbReference>
<dbReference type="GO" id="GO:0005829">
    <property type="term" value="C:cytosol"/>
    <property type="evidence" value="ECO:0007669"/>
    <property type="project" value="TreeGrafter"/>
</dbReference>
<keyword evidence="4" id="KW-1185">Reference proteome</keyword>
<dbReference type="STRING" id="741276.A0A2S5BAI1"/>
<name>A0A2S5BAI1_9BASI</name>
<dbReference type="GO" id="GO:0030688">
    <property type="term" value="C:preribosome, small subunit precursor"/>
    <property type="evidence" value="ECO:0007669"/>
    <property type="project" value="TreeGrafter"/>
</dbReference>
<dbReference type="Proteomes" id="UP000237144">
    <property type="component" value="Unassembled WGS sequence"/>
</dbReference>
<feature type="region of interest" description="Disordered" evidence="2">
    <location>
        <begin position="304"/>
        <end position="360"/>
    </location>
</feature>
<comment type="similarity">
    <text evidence="1">Belongs to the LTV1 family.</text>
</comment>
<protein>
    <submittedName>
        <fullName evidence="3">Uncharacterized protein</fullName>
    </submittedName>
</protein>
<comment type="caution">
    <text evidence="3">The sequence shown here is derived from an EMBL/GenBank/DDBJ whole genome shotgun (WGS) entry which is preliminary data.</text>
</comment>
<dbReference type="Pfam" id="PF04180">
    <property type="entry name" value="LTV"/>
    <property type="match status" value="1"/>
</dbReference>